<dbReference type="RefSeq" id="WP_106458577.1">
    <property type="nucleotide sequence ID" value="NZ_PXOH01000028.1"/>
</dbReference>
<comment type="caution">
    <text evidence="1">The sequence shown here is derived from an EMBL/GenBank/DDBJ whole genome shotgun (WGS) entry which is preliminary data.</text>
</comment>
<protein>
    <submittedName>
        <fullName evidence="1">Uncharacterized protein</fullName>
    </submittedName>
</protein>
<sequence length="77" mass="8980">MFALRSQNIVSHDEKCFSQKSFSNDSDNYPIYWATCHNFIGPDFFSLEMTERARQLGYSLNLPSEQIELKDVLDILN</sequence>
<dbReference type="AlphaFoldDB" id="A0A2T1LTB7"/>
<reference evidence="1 2" key="1">
    <citation type="submission" date="2018-03" db="EMBL/GenBank/DDBJ databases">
        <title>The ancient ancestry and fast evolution of plastids.</title>
        <authorList>
            <person name="Moore K.R."/>
            <person name="Magnabosco C."/>
            <person name="Momper L."/>
            <person name="Gold D.A."/>
            <person name="Bosak T."/>
            <person name="Fournier G.P."/>
        </authorList>
    </citation>
    <scope>NUCLEOTIDE SEQUENCE [LARGE SCALE GENOMIC DNA]</scope>
    <source>
        <strain evidence="1 2">CCALA 016</strain>
    </source>
</reference>
<evidence type="ECO:0000313" key="1">
    <source>
        <dbReference type="EMBL" id="PSF33891.1"/>
    </source>
</evidence>
<evidence type="ECO:0000313" key="2">
    <source>
        <dbReference type="Proteomes" id="UP000239001"/>
    </source>
</evidence>
<reference evidence="1 2" key="2">
    <citation type="submission" date="2018-03" db="EMBL/GenBank/DDBJ databases">
        <authorList>
            <person name="Keele B.F."/>
        </authorList>
    </citation>
    <scope>NUCLEOTIDE SEQUENCE [LARGE SCALE GENOMIC DNA]</scope>
    <source>
        <strain evidence="1 2">CCALA 016</strain>
    </source>
</reference>
<dbReference type="EMBL" id="PXOH01000028">
    <property type="protein sequence ID" value="PSF33891.1"/>
    <property type="molecule type" value="Genomic_DNA"/>
</dbReference>
<gene>
    <name evidence="1" type="ORF">C7H19_19400</name>
</gene>
<keyword evidence="2" id="KW-1185">Reference proteome</keyword>
<name>A0A2T1LTB7_9CHRO</name>
<dbReference type="OrthoDB" id="557716at2"/>
<proteinExistence type="predicted"/>
<organism evidence="1 2">
    <name type="scientific">Aphanothece hegewaldii CCALA 016</name>
    <dbReference type="NCBI Taxonomy" id="2107694"/>
    <lineage>
        <taxon>Bacteria</taxon>
        <taxon>Bacillati</taxon>
        <taxon>Cyanobacteriota</taxon>
        <taxon>Cyanophyceae</taxon>
        <taxon>Oscillatoriophycideae</taxon>
        <taxon>Chroococcales</taxon>
        <taxon>Aphanothecaceae</taxon>
        <taxon>Aphanothece</taxon>
    </lineage>
</organism>
<accession>A0A2T1LTB7</accession>
<dbReference type="Proteomes" id="UP000239001">
    <property type="component" value="Unassembled WGS sequence"/>
</dbReference>